<comment type="caution">
    <text evidence="2">The sequence shown here is derived from an EMBL/GenBank/DDBJ whole genome shotgun (WGS) entry which is preliminary data.</text>
</comment>
<dbReference type="AlphaFoldDB" id="X1GDN8"/>
<organism evidence="2">
    <name type="scientific">marine sediment metagenome</name>
    <dbReference type="NCBI Taxonomy" id="412755"/>
    <lineage>
        <taxon>unclassified sequences</taxon>
        <taxon>metagenomes</taxon>
        <taxon>ecological metagenomes</taxon>
    </lineage>
</organism>
<feature type="transmembrane region" description="Helical" evidence="1">
    <location>
        <begin position="12"/>
        <end position="44"/>
    </location>
</feature>
<keyword evidence="1" id="KW-1133">Transmembrane helix</keyword>
<feature type="non-terminal residue" evidence="2">
    <location>
        <position position="100"/>
    </location>
</feature>
<keyword evidence="1" id="KW-0472">Membrane</keyword>
<keyword evidence="1" id="KW-0812">Transmembrane</keyword>
<protein>
    <submittedName>
        <fullName evidence="2">Uncharacterized protein</fullName>
    </submittedName>
</protein>
<evidence type="ECO:0000313" key="2">
    <source>
        <dbReference type="EMBL" id="GAH55976.1"/>
    </source>
</evidence>
<proteinExistence type="predicted"/>
<dbReference type="EMBL" id="BARU01022365">
    <property type="protein sequence ID" value="GAH55976.1"/>
    <property type="molecule type" value="Genomic_DNA"/>
</dbReference>
<name>X1GDN8_9ZZZZ</name>
<feature type="transmembrane region" description="Helical" evidence="1">
    <location>
        <begin position="64"/>
        <end position="95"/>
    </location>
</feature>
<reference evidence="2" key="1">
    <citation type="journal article" date="2014" name="Front. Microbiol.">
        <title>High frequency of phylogenetically diverse reductive dehalogenase-homologous genes in deep subseafloor sedimentary metagenomes.</title>
        <authorList>
            <person name="Kawai M."/>
            <person name="Futagami T."/>
            <person name="Toyoda A."/>
            <person name="Takaki Y."/>
            <person name="Nishi S."/>
            <person name="Hori S."/>
            <person name="Arai W."/>
            <person name="Tsubouchi T."/>
            <person name="Morono Y."/>
            <person name="Uchiyama I."/>
            <person name="Ito T."/>
            <person name="Fujiyama A."/>
            <person name="Inagaki F."/>
            <person name="Takami H."/>
        </authorList>
    </citation>
    <scope>NUCLEOTIDE SEQUENCE</scope>
    <source>
        <strain evidence="2">Expedition CK06-06</strain>
    </source>
</reference>
<accession>X1GDN8</accession>
<gene>
    <name evidence="2" type="ORF">S03H2_36444</name>
</gene>
<sequence length="100" mass="10925">MKNLARIGAGLLIAALLLIWMGVGIVAYILLGITLVFDLCIVLHDKATISEWIHELFRRKVDLIILAGIFAITLLLCGADKFLFAVLGGVAMHLFGHKNI</sequence>
<evidence type="ECO:0000256" key="1">
    <source>
        <dbReference type="SAM" id="Phobius"/>
    </source>
</evidence>